<keyword evidence="3" id="KW-1185">Reference proteome</keyword>
<evidence type="ECO:0000313" key="3">
    <source>
        <dbReference type="Proteomes" id="UP000614601"/>
    </source>
</evidence>
<dbReference type="EMBL" id="CAJFDH010000004">
    <property type="protein sequence ID" value="CAD5220124.1"/>
    <property type="molecule type" value="Genomic_DNA"/>
</dbReference>
<dbReference type="Proteomes" id="UP000783686">
    <property type="component" value="Unassembled WGS sequence"/>
</dbReference>
<dbReference type="InterPro" id="IPR013320">
    <property type="entry name" value="ConA-like_dom_sf"/>
</dbReference>
<feature type="chain" id="PRO_5044131691" description="MAM domain-containing protein" evidence="1">
    <location>
        <begin position="25"/>
        <end position="752"/>
    </location>
</feature>
<comment type="caution">
    <text evidence="2">The sequence shown here is derived from an EMBL/GenBank/DDBJ whole genome shotgun (WGS) entry which is preliminary data.</text>
</comment>
<dbReference type="OrthoDB" id="5837419at2759"/>
<name>A0A811KXE3_9BILA</name>
<organism evidence="2 3">
    <name type="scientific">Bursaphelenchus okinawaensis</name>
    <dbReference type="NCBI Taxonomy" id="465554"/>
    <lineage>
        <taxon>Eukaryota</taxon>
        <taxon>Metazoa</taxon>
        <taxon>Ecdysozoa</taxon>
        <taxon>Nematoda</taxon>
        <taxon>Chromadorea</taxon>
        <taxon>Rhabditida</taxon>
        <taxon>Tylenchina</taxon>
        <taxon>Tylenchomorpha</taxon>
        <taxon>Aphelenchoidea</taxon>
        <taxon>Aphelenchoididae</taxon>
        <taxon>Bursaphelenchus</taxon>
    </lineage>
</organism>
<evidence type="ECO:0000313" key="2">
    <source>
        <dbReference type="EMBL" id="CAD5220124.1"/>
    </source>
</evidence>
<protein>
    <recommendedName>
        <fullName evidence="4">MAM domain-containing protein</fullName>
    </recommendedName>
</protein>
<feature type="signal peptide" evidence="1">
    <location>
        <begin position="1"/>
        <end position="24"/>
    </location>
</feature>
<sequence>MGNHLLLILALFYANFNLLVGCAAQYKRELRYLDYYLGIAPYDEESKMPVQETKINHYVDNALNLNCNFSRPCLWTNAPTDDLLDTSDFYLFNKTDIKTFPIQIRPGDPTPPVGTLFAFAGNTTQKAQSAVLLSAPIACQNSEGVLTFKYWLYNAARVEVVVLRVNTWHNHLQVISRPQMDCYFLKTNEICRVEIGRMSEPFRLGIRVFSLRDPSVGSFGMVNDIHYKGNLCGEHDKPSLFGGVPLTHPLMKHQITTGSQLNCGEDFHSCLWSTAAPVQNSELNSNIDENSLHWQVGSNIRRWEDILRLPTRPEGEFLFQYVDPMAQLPLPTLRSVYVPCTQTSASLTFRFWMSPGIQAQVCTYGRDNVQLSCVYLELSDSPGPLTIDIDSADGNPFAFSFEVIQFSRTSGGVIVIDDIQFTGVLCNEEVPTTTVSPLNLAAEFDIQPFPEVGPAFSDSLNCDFETDRCTHWTNEETQFMYGFIPSNAAEVNVSYRGYAAIALFAEADMSAELISEVVSCAHGGRFMVEYQTSDNATLSVCANERCIPQRMSAGQLAVNLTSTKPFRIRLLAESHGQSLVIVKRMSTSEDGWCPLESPTQLACKALQCEFRNHRLCGYRSVILSNDDTPFVSHQTAGARVRLGVNSKRAILRSPNFELSSPVELRFAASLSTFGSKLYVCADEDAAEDLASCELVLGPKVERSKMEHVLVQLDHEIRQFAFVAIHDKAEQFGDAELIISRIQITDSNGDLIC</sequence>
<accession>A0A811KXE3</accession>
<dbReference type="AlphaFoldDB" id="A0A811KXE3"/>
<dbReference type="EMBL" id="CAJFCW020000004">
    <property type="protein sequence ID" value="CAG9113239.1"/>
    <property type="molecule type" value="Genomic_DNA"/>
</dbReference>
<keyword evidence="1" id="KW-0732">Signal</keyword>
<proteinExistence type="predicted"/>
<gene>
    <name evidence="2" type="ORF">BOKJ2_LOCUS8787</name>
</gene>
<evidence type="ECO:0008006" key="4">
    <source>
        <dbReference type="Google" id="ProtNLM"/>
    </source>
</evidence>
<dbReference type="Gene3D" id="2.60.120.200">
    <property type="match status" value="1"/>
</dbReference>
<dbReference type="Proteomes" id="UP000614601">
    <property type="component" value="Unassembled WGS sequence"/>
</dbReference>
<evidence type="ECO:0000256" key="1">
    <source>
        <dbReference type="SAM" id="SignalP"/>
    </source>
</evidence>
<dbReference type="SUPFAM" id="SSF49899">
    <property type="entry name" value="Concanavalin A-like lectins/glucanases"/>
    <property type="match status" value="2"/>
</dbReference>
<reference evidence="2" key="1">
    <citation type="submission" date="2020-09" db="EMBL/GenBank/DDBJ databases">
        <authorList>
            <person name="Kikuchi T."/>
        </authorList>
    </citation>
    <scope>NUCLEOTIDE SEQUENCE</scope>
    <source>
        <strain evidence="2">SH1</strain>
    </source>
</reference>